<dbReference type="PANTHER" id="PTHR34396">
    <property type="entry name" value="OS03G0264950 PROTEIN-RELATED"/>
    <property type="match status" value="1"/>
</dbReference>
<evidence type="ECO:0000256" key="2">
    <source>
        <dbReference type="ARBA" id="ARBA00022771"/>
    </source>
</evidence>
<protein>
    <recommendedName>
        <fullName evidence="5">BED-type domain-containing protein</fullName>
    </recommendedName>
</protein>
<dbReference type="InterPro" id="IPR053031">
    <property type="entry name" value="Cuticle_assoc_protein"/>
</dbReference>
<keyword evidence="7" id="KW-1185">Reference proteome</keyword>
<keyword evidence="3" id="KW-0862">Zinc</keyword>
<dbReference type="InterPro" id="IPR003656">
    <property type="entry name" value="Znf_BED"/>
</dbReference>
<evidence type="ECO:0000256" key="3">
    <source>
        <dbReference type="ARBA" id="ARBA00022833"/>
    </source>
</evidence>
<dbReference type="GO" id="GO:1990837">
    <property type="term" value="F:sequence-specific double-stranded DNA binding"/>
    <property type="evidence" value="ECO:0007669"/>
    <property type="project" value="TreeGrafter"/>
</dbReference>
<keyword evidence="2" id="KW-0863">Zinc-finger</keyword>
<evidence type="ECO:0000313" key="6">
    <source>
        <dbReference type="EMBL" id="KAI5328380.1"/>
    </source>
</evidence>
<gene>
    <name evidence="6" type="ORF">L3X38_027777</name>
</gene>
<dbReference type="PANTHER" id="PTHR34396:SF25">
    <property type="entry name" value="BOUNDARY ELEMENT ASSOCIATED FACTOR"/>
    <property type="match status" value="1"/>
</dbReference>
<comment type="caution">
    <text evidence="6">The sequence shown here is derived from an EMBL/GenBank/DDBJ whole genome shotgun (WGS) entry which is preliminary data.</text>
</comment>
<accession>A0AAD4VNF1</accession>
<evidence type="ECO:0000256" key="4">
    <source>
        <dbReference type="SAM" id="MobiDB-lite"/>
    </source>
</evidence>
<sequence length="115" mass="12675">MESNHSNTPNASNPQTQTDTPETQSPTQTQNTTSEGLVVGDRRKAPKSIVWLHCTKQIKKDGNGVEKVVGVCNYCKLEMLADPRKNGTTGLKNHIERRCASSLLSINKVMQINLL</sequence>
<feature type="compositionally biased region" description="Polar residues" evidence="4">
    <location>
        <begin position="1"/>
        <end position="12"/>
    </location>
</feature>
<dbReference type="Proteomes" id="UP001054821">
    <property type="component" value="Chromosome 5"/>
</dbReference>
<keyword evidence="1" id="KW-0479">Metal-binding</keyword>
<organism evidence="6 7">
    <name type="scientific">Prunus dulcis</name>
    <name type="common">Almond</name>
    <name type="synonym">Amygdalus dulcis</name>
    <dbReference type="NCBI Taxonomy" id="3755"/>
    <lineage>
        <taxon>Eukaryota</taxon>
        <taxon>Viridiplantae</taxon>
        <taxon>Streptophyta</taxon>
        <taxon>Embryophyta</taxon>
        <taxon>Tracheophyta</taxon>
        <taxon>Spermatophyta</taxon>
        <taxon>Magnoliopsida</taxon>
        <taxon>eudicotyledons</taxon>
        <taxon>Gunneridae</taxon>
        <taxon>Pentapetalae</taxon>
        <taxon>rosids</taxon>
        <taxon>fabids</taxon>
        <taxon>Rosales</taxon>
        <taxon>Rosaceae</taxon>
        <taxon>Amygdaloideae</taxon>
        <taxon>Amygdaleae</taxon>
        <taxon>Prunus</taxon>
    </lineage>
</organism>
<feature type="region of interest" description="Disordered" evidence="4">
    <location>
        <begin position="1"/>
        <end position="41"/>
    </location>
</feature>
<evidence type="ECO:0000259" key="5">
    <source>
        <dbReference type="Pfam" id="PF02892"/>
    </source>
</evidence>
<dbReference type="SMART" id="SM00614">
    <property type="entry name" value="ZnF_BED"/>
    <property type="match status" value="1"/>
</dbReference>
<name>A0AAD4VNF1_PRUDU</name>
<dbReference type="GO" id="GO:0008270">
    <property type="term" value="F:zinc ion binding"/>
    <property type="evidence" value="ECO:0007669"/>
    <property type="project" value="UniProtKB-KW"/>
</dbReference>
<dbReference type="Pfam" id="PF02892">
    <property type="entry name" value="zf-BED"/>
    <property type="match status" value="1"/>
</dbReference>
<feature type="compositionally biased region" description="Low complexity" evidence="4">
    <location>
        <begin position="13"/>
        <end position="35"/>
    </location>
</feature>
<evidence type="ECO:0000256" key="1">
    <source>
        <dbReference type="ARBA" id="ARBA00022723"/>
    </source>
</evidence>
<feature type="domain" description="BED-type" evidence="5">
    <location>
        <begin position="71"/>
        <end position="99"/>
    </location>
</feature>
<reference evidence="6 7" key="1">
    <citation type="journal article" date="2022" name="G3 (Bethesda)">
        <title>Whole-genome sequence and methylome profiling of the almond [Prunus dulcis (Mill.) D.A. Webb] cultivar 'Nonpareil'.</title>
        <authorList>
            <person name="D'Amico-Willman K.M."/>
            <person name="Ouma W.Z."/>
            <person name="Meulia T."/>
            <person name="Sideli G.M."/>
            <person name="Gradziel T.M."/>
            <person name="Fresnedo-Ramirez J."/>
        </authorList>
    </citation>
    <scope>NUCLEOTIDE SEQUENCE [LARGE SCALE GENOMIC DNA]</scope>
    <source>
        <strain evidence="6">Clone GOH B32 T37-40</strain>
    </source>
</reference>
<dbReference type="GO" id="GO:0005634">
    <property type="term" value="C:nucleus"/>
    <property type="evidence" value="ECO:0007669"/>
    <property type="project" value="TreeGrafter"/>
</dbReference>
<evidence type="ECO:0000313" key="7">
    <source>
        <dbReference type="Proteomes" id="UP001054821"/>
    </source>
</evidence>
<proteinExistence type="predicted"/>
<dbReference type="EMBL" id="JAJFAZ020000005">
    <property type="protein sequence ID" value="KAI5328380.1"/>
    <property type="molecule type" value="Genomic_DNA"/>
</dbReference>
<dbReference type="GO" id="GO:0006357">
    <property type="term" value="P:regulation of transcription by RNA polymerase II"/>
    <property type="evidence" value="ECO:0007669"/>
    <property type="project" value="TreeGrafter"/>
</dbReference>
<dbReference type="AlphaFoldDB" id="A0AAD4VNF1"/>